<dbReference type="AlphaFoldDB" id="A0A9P5WZC9"/>
<comment type="caution">
    <text evidence="1">The sequence shown here is derived from an EMBL/GenBank/DDBJ whole genome shotgun (WGS) entry which is preliminary data.</text>
</comment>
<reference evidence="1" key="1">
    <citation type="submission" date="2020-11" db="EMBL/GenBank/DDBJ databases">
        <authorList>
            <consortium name="DOE Joint Genome Institute"/>
            <person name="Ahrendt S."/>
            <person name="Riley R."/>
            <person name="Andreopoulos W."/>
            <person name="Labutti K."/>
            <person name="Pangilinan J."/>
            <person name="Ruiz-Duenas F.J."/>
            <person name="Barrasa J.M."/>
            <person name="Sanchez-Garcia M."/>
            <person name="Camarero S."/>
            <person name="Miyauchi S."/>
            <person name="Serrano A."/>
            <person name="Linde D."/>
            <person name="Babiker R."/>
            <person name="Drula E."/>
            <person name="Ayuso-Fernandez I."/>
            <person name="Pacheco R."/>
            <person name="Padilla G."/>
            <person name="Ferreira P."/>
            <person name="Barriuso J."/>
            <person name="Kellner H."/>
            <person name="Castanera R."/>
            <person name="Alfaro M."/>
            <person name="Ramirez L."/>
            <person name="Pisabarro A.G."/>
            <person name="Kuo A."/>
            <person name="Tritt A."/>
            <person name="Lipzen A."/>
            <person name="He G."/>
            <person name="Yan M."/>
            <person name="Ng V."/>
            <person name="Cullen D."/>
            <person name="Martin F."/>
            <person name="Rosso M.-N."/>
            <person name="Henrissat B."/>
            <person name="Hibbett D."/>
            <person name="Martinez A.T."/>
            <person name="Grigoriev I.V."/>
        </authorList>
    </citation>
    <scope>NUCLEOTIDE SEQUENCE</scope>
    <source>
        <strain evidence="1">MF-IS2</strain>
    </source>
</reference>
<proteinExistence type="predicted"/>
<evidence type="ECO:0000313" key="1">
    <source>
        <dbReference type="EMBL" id="KAF9440517.1"/>
    </source>
</evidence>
<keyword evidence="2" id="KW-1185">Reference proteome</keyword>
<accession>A0A9P5WZC9</accession>
<protein>
    <submittedName>
        <fullName evidence="1">Uncharacterized protein</fullName>
    </submittedName>
</protein>
<organism evidence="1 2">
    <name type="scientific">Macrolepiota fuliginosa MF-IS2</name>
    <dbReference type="NCBI Taxonomy" id="1400762"/>
    <lineage>
        <taxon>Eukaryota</taxon>
        <taxon>Fungi</taxon>
        <taxon>Dikarya</taxon>
        <taxon>Basidiomycota</taxon>
        <taxon>Agaricomycotina</taxon>
        <taxon>Agaricomycetes</taxon>
        <taxon>Agaricomycetidae</taxon>
        <taxon>Agaricales</taxon>
        <taxon>Agaricineae</taxon>
        <taxon>Agaricaceae</taxon>
        <taxon>Macrolepiota</taxon>
    </lineage>
</organism>
<evidence type="ECO:0000313" key="2">
    <source>
        <dbReference type="Proteomes" id="UP000807342"/>
    </source>
</evidence>
<gene>
    <name evidence="1" type="ORF">P691DRAFT_782166</name>
</gene>
<dbReference type="Proteomes" id="UP000807342">
    <property type="component" value="Unassembled WGS sequence"/>
</dbReference>
<dbReference type="EMBL" id="MU152467">
    <property type="protein sequence ID" value="KAF9440517.1"/>
    <property type="molecule type" value="Genomic_DNA"/>
</dbReference>
<name>A0A9P5WZC9_9AGAR</name>
<sequence>MGTGLGLGGLGGFGGFDEVFWIVAIVEVDEFVLIGLIWVDVGDEDEVNGQVKGDVCVGILSTGDKLGVTSPELKNGTCTDVDLDDFGVVLLDSEECPNRIRLVAGGRMLCSKLTHFKPLKR</sequence>